<feature type="domain" description="HTH dtxR-type" evidence="13">
    <location>
        <begin position="8"/>
        <end position="69"/>
    </location>
</feature>
<gene>
    <name evidence="14" type="ORF">FKZ61_12545</name>
</gene>
<keyword evidence="5" id="KW-0678">Repressor</keyword>
<dbReference type="AlphaFoldDB" id="A0A540VH19"/>
<comment type="similarity">
    <text evidence="2">Belongs to the DtxR/MntR family.</text>
</comment>
<dbReference type="InterPro" id="IPR038157">
    <property type="entry name" value="FeoA_core_dom"/>
</dbReference>
<evidence type="ECO:0000256" key="7">
    <source>
        <dbReference type="ARBA" id="ARBA00023015"/>
    </source>
</evidence>
<comment type="subunit">
    <text evidence="3">Homodimer.</text>
</comment>
<dbReference type="RefSeq" id="WP_141610479.1">
    <property type="nucleotide sequence ID" value="NZ_VIGC02000014.1"/>
</dbReference>
<keyword evidence="9" id="KW-0010">Activator</keyword>
<dbReference type="Gene3D" id="1.10.10.10">
    <property type="entry name" value="Winged helix-like DNA-binding domain superfamily/Winged helix DNA-binding domain"/>
    <property type="match status" value="1"/>
</dbReference>
<dbReference type="InterPro" id="IPR022687">
    <property type="entry name" value="HTH_DTXR"/>
</dbReference>
<dbReference type="Pfam" id="PF04023">
    <property type="entry name" value="FeoA"/>
    <property type="match status" value="1"/>
</dbReference>
<proteinExistence type="inferred from homology"/>
<reference evidence="14 15" key="1">
    <citation type="submission" date="2019-06" db="EMBL/GenBank/DDBJ databases">
        <title>Genome sequence of Litorilinea aerophila BAA-2444.</title>
        <authorList>
            <person name="Maclea K.S."/>
            <person name="Maurais E.G."/>
            <person name="Iannazzi L.C."/>
        </authorList>
    </citation>
    <scope>NUCLEOTIDE SEQUENCE [LARGE SCALE GENOMIC DNA]</scope>
    <source>
        <strain evidence="14 15">ATCC BAA-2444</strain>
    </source>
</reference>
<dbReference type="GO" id="GO:0005737">
    <property type="term" value="C:cytoplasm"/>
    <property type="evidence" value="ECO:0007669"/>
    <property type="project" value="UniProtKB-SubCell"/>
</dbReference>
<dbReference type="EMBL" id="VIGC01000014">
    <property type="protein sequence ID" value="TQE95423.1"/>
    <property type="molecule type" value="Genomic_DNA"/>
</dbReference>
<dbReference type="GO" id="GO:0046983">
    <property type="term" value="F:protein dimerization activity"/>
    <property type="evidence" value="ECO:0007669"/>
    <property type="project" value="InterPro"/>
</dbReference>
<dbReference type="InterPro" id="IPR050536">
    <property type="entry name" value="DtxR_MntR_Metal-Reg"/>
</dbReference>
<dbReference type="SMART" id="SM00529">
    <property type="entry name" value="HTH_DTXR"/>
    <property type="match status" value="1"/>
</dbReference>
<keyword evidence="7" id="KW-0805">Transcription regulation</keyword>
<evidence type="ECO:0000256" key="2">
    <source>
        <dbReference type="ARBA" id="ARBA00007871"/>
    </source>
</evidence>
<evidence type="ECO:0000256" key="6">
    <source>
        <dbReference type="ARBA" id="ARBA00023004"/>
    </source>
</evidence>
<evidence type="ECO:0000256" key="5">
    <source>
        <dbReference type="ARBA" id="ARBA00022491"/>
    </source>
</evidence>
<evidence type="ECO:0000256" key="8">
    <source>
        <dbReference type="ARBA" id="ARBA00023125"/>
    </source>
</evidence>
<keyword evidence="11" id="KW-0464">Manganese</keyword>
<dbReference type="SUPFAM" id="SSF46785">
    <property type="entry name" value="Winged helix' DNA-binding domain"/>
    <property type="match status" value="1"/>
</dbReference>
<evidence type="ECO:0000256" key="4">
    <source>
        <dbReference type="ARBA" id="ARBA00022490"/>
    </source>
</evidence>
<evidence type="ECO:0000256" key="9">
    <source>
        <dbReference type="ARBA" id="ARBA00023159"/>
    </source>
</evidence>
<dbReference type="Gene3D" id="2.30.30.90">
    <property type="match status" value="1"/>
</dbReference>
<dbReference type="SMART" id="SM00899">
    <property type="entry name" value="FeoA"/>
    <property type="match status" value="1"/>
</dbReference>
<dbReference type="InterPro" id="IPR001367">
    <property type="entry name" value="Fe_dep_repressor"/>
</dbReference>
<keyword evidence="10" id="KW-0804">Transcription</keyword>
<evidence type="ECO:0000313" key="14">
    <source>
        <dbReference type="EMBL" id="TQE95423.1"/>
    </source>
</evidence>
<keyword evidence="4" id="KW-0963">Cytoplasm</keyword>
<evidence type="ECO:0000256" key="12">
    <source>
        <dbReference type="ARBA" id="ARBA00032593"/>
    </source>
</evidence>
<dbReference type="InterPro" id="IPR036390">
    <property type="entry name" value="WH_DNA-bd_sf"/>
</dbReference>
<dbReference type="Pfam" id="PF01325">
    <property type="entry name" value="Fe_dep_repress"/>
    <property type="match status" value="1"/>
</dbReference>
<evidence type="ECO:0000256" key="10">
    <source>
        <dbReference type="ARBA" id="ARBA00023163"/>
    </source>
</evidence>
<sequence length="252" mass="27565">MQTFCGLTTDGMLDYLAAIYRLSQDTEKVTTSALAETMSVSPAAASSMLKRLQDSGFVERSNTDGITLTEQGRLAALQLIRRHRLLEVFLIKVMGFTWDQVDVEAHRLEHAISAAFEDRMDRLCGYPTHCPHGDPIPRKDGTMPEEHLISLTEMEPGQLGVLRRVGIKNASVLRYLSQLTLTPGRVVKVVEIAPFNGPVTLELASPHNGNGEDSGGQRPTQILGRELAEQLFVIPQPAPQAEPDATPAPTSL</sequence>
<dbReference type="PANTHER" id="PTHR33238">
    <property type="entry name" value="IRON (METAL) DEPENDENT REPRESSOR, DTXR FAMILY"/>
    <property type="match status" value="1"/>
</dbReference>
<dbReference type="Pfam" id="PF02742">
    <property type="entry name" value="Fe_dep_repr_C"/>
    <property type="match status" value="1"/>
</dbReference>
<comment type="caution">
    <text evidence="14">The sequence shown here is derived from an EMBL/GenBank/DDBJ whole genome shotgun (WGS) entry which is preliminary data.</text>
</comment>
<dbReference type="SUPFAM" id="SSF47979">
    <property type="entry name" value="Iron-dependent repressor protein, dimerization domain"/>
    <property type="match status" value="1"/>
</dbReference>
<dbReference type="PROSITE" id="PS50944">
    <property type="entry name" value="HTH_DTXR"/>
    <property type="match status" value="1"/>
</dbReference>
<dbReference type="SUPFAM" id="SSF50037">
    <property type="entry name" value="C-terminal domain of transcriptional repressors"/>
    <property type="match status" value="1"/>
</dbReference>
<dbReference type="Gene3D" id="1.10.60.10">
    <property type="entry name" value="Iron dependent repressor, metal binding and dimerisation domain"/>
    <property type="match status" value="1"/>
</dbReference>
<evidence type="ECO:0000259" key="13">
    <source>
        <dbReference type="PROSITE" id="PS50944"/>
    </source>
</evidence>
<keyword evidence="8" id="KW-0238">DNA-binding</keyword>
<dbReference type="InterPro" id="IPR036388">
    <property type="entry name" value="WH-like_DNA-bd_sf"/>
</dbReference>
<name>A0A540VH19_9CHLR</name>
<comment type="subcellular location">
    <subcellularLocation>
        <location evidence="1">Cytoplasm</location>
    </subcellularLocation>
</comment>
<evidence type="ECO:0000256" key="11">
    <source>
        <dbReference type="ARBA" id="ARBA00023211"/>
    </source>
</evidence>
<dbReference type="PANTHER" id="PTHR33238:SF11">
    <property type="entry name" value="TRANSCRIPTIONAL REGULATOR MNTR"/>
    <property type="match status" value="1"/>
</dbReference>
<dbReference type="InterPro" id="IPR007167">
    <property type="entry name" value="Fe-transptr_FeoA-like"/>
</dbReference>
<dbReference type="InterPro" id="IPR022689">
    <property type="entry name" value="Iron_dep_repressor"/>
</dbReference>
<evidence type="ECO:0000256" key="1">
    <source>
        <dbReference type="ARBA" id="ARBA00004496"/>
    </source>
</evidence>
<dbReference type="OrthoDB" id="9791355at2"/>
<dbReference type="InterPro" id="IPR036421">
    <property type="entry name" value="Fe_dep_repressor_sf"/>
</dbReference>
<dbReference type="GO" id="GO:0003700">
    <property type="term" value="F:DNA-binding transcription factor activity"/>
    <property type="evidence" value="ECO:0007669"/>
    <property type="project" value="InterPro"/>
</dbReference>
<dbReference type="GO" id="GO:0003677">
    <property type="term" value="F:DNA binding"/>
    <property type="evidence" value="ECO:0007669"/>
    <property type="project" value="UniProtKB-KW"/>
</dbReference>
<protein>
    <recommendedName>
        <fullName evidence="12">Manganese transport regulator</fullName>
    </recommendedName>
</protein>
<dbReference type="GO" id="GO:0046914">
    <property type="term" value="F:transition metal ion binding"/>
    <property type="evidence" value="ECO:0007669"/>
    <property type="project" value="InterPro"/>
</dbReference>
<dbReference type="InParanoid" id="A0A540VH19"/>
<evidence type="ECO:0000313" key="15">
    <source>
        <dbReference type="Proteomes" id="UP000317371"/>
    </source>
</evidence>
<evidence type="ECO:0000256" key="3">
    <source>
        <dbReference type="ARBA" id="ARBA00011738"/>
    </source>
</evidence>
<dbReference type="InterPro" id="IPR008988">
    <property type="entry name" value="Transcriptional_repressor_C"/>
</dbReference>
<accession>A0A540VH19</accession>
<organism evidence="14 15">
    <name type="scientific">Litorilinea aerophila</name>
    <dbReference type="NCBI Taxonomy" id="1204385"/>
    <lineage>
        <taxon>Bacteria</taxon>
        <taxon>Bacillati</taxon>
        <taxon>Chloroflexota</taxon>
        <taxon>Caldilineae</taxon>
        <taxon>Caldilineales</taxon>
        <taxon>Caldilineaceae</taxon>
        <taxon>Litorilinea</taxon>
    </lineage>
</organism>
<keyword evidence="15" id="KW-1185">Reference proteome</keyword>
<keyword evidence="6" id="KW-0408">Iron</keyword>
<dbReference type="Proteomes" id="UP000317371">
    <property type="component" value="Unassembled WGS sequence"/>
</dbReference>